<evidence type="ECO:0000259" key="1">
    <source>
        <dbReference type="PROSITE" id="PS50943"/>
    </source>
</evidence>
<dbReference type="InterPro" id="IPR001387">
    <property type="entry name" value="Cro/C1-type_HTH"/>
</dbReference>
<organism evidence="2 3">
    <name type="scientific">Saccharopolyspora shandongensis</name>
    <dbReference type="NCBI Taxonomy" id="418495"/>
    <lineage>
        <taxon>Bacteria</taxon>
        <taxon>Bacillati</taxon>
        <taxon>Actinomycetota</taxon>
        <taxon>Actinomycetes</taxon>
        <taxon>Pseudonocardiales</taxon>
        <taxon>Pseudonocardiaceae</taxon>
        <taxon>Saccharopolyspora</taxon>
    </lineage>
</organism>
<dbReference type="InterPro" id="IPR010982">
    <property type="entry name" value="Lambda_DNA-bd_dom_sf"/>
</dbReference>
<dbReference type="OrthoDB" id="4790304at2"/>
<dbReference type="Pfam" id="PF13560">
    <property type="entry name" value="HTH_31"/>
    <property type="match status" value="1"/>
</dbReference>
<dbReference type="GO" id="GO:0003677">
    <property type="term" value="F:DNA binding"/>
    <property type="evidence" value="ECO:0007669"/>
    <property type="project" value="InterPro"/>
</dbReference>
<dbReference type="PROSITE" id="PS50943">
    <property type="entry name" value="HTH_CROC1"/>
    <property type="match status" value="1"/>
</dbReference>
<dbReference type="SUPFAM" id="SSF47413">
    <property type="entry name" value="lambda repressor-like DNA-binding domains"/>
    <property type="match status" value="1"/>
</dbReference>
<dbReference type="Gene3D" id="1.10.260.40">
    <property type="entry name" value="lambda repressor-like DNA-binding domains"/>
    <property type="match status" value="1"/>
</dbReference>
<dbReference type="Pfam" id="PF17765">
    <property type="entry name" value="MLTR_LBD"/>
    <property type="match status" value="1"/>
</dbReference>
<dbReference type="CDD" id="cd00093">
    <property type="entry name" value="HTH_XRE"/>
    <property type="match status" value="1"/>
</dbReference>
<evidence type="ECO:0000313" key="3">
    <source>
        <dbReference type="Proteomes" id="UP000199529"/>
    </source>
</evidence>
<evidence type="ECO:0000313" key="2">
    <source>
        <dbReference type="EMBL" id="SDZ15587.1"/>
    </source>
</evidence>
<name>A0A1H3QQB8_9PSEU</name>
<gene>
    <name evidence="2" type="ORF">SAMN05216215_104917</name>
</gene>
<accession>A0A1H3QQB8</accession>
<dbReference type="SMART" id="SM00530">
    <property type="entry name" value="HTH_XRE"/>
    <property type="match status" value="1"/>
</dbReference>
<reference evidence="3" key="1">
    <citation type="submission" date="2016-10" db="EMBL/GenBank/DDBJ databases">
        <authorList>
            <person name="Varghese N."/>
            <person name="Submissions S."/>
        </authorList>
    </citation>
    <scope>NUCLEOTIDE SEQUENCE [LARGE SCALE GENOMIC DNA]</scope>
    <source>
        <strain evidence="3">CGMCC 4.3530</strain>
    </source>
</reference>
<sequence>MLAAVAGARQGAFLLGVAHPGWRRGSIDGVSNELGSFLKACRARRKPGDVGITAGPGVRRTPGLRREEVAAVAGISMDYYTRLEQGRERHPSEAVLDALARTLQLDATERQYLSNLVRHASGGPNPALREAEPVRPTVLRLLDMVGEAPAYVLGGGNDMVAANPAGLALLTGIDQWPAQRRNTTRYLFLHPAARTLFVGWREVAQHSVADLRATYGDNPADRRLTALIDELTTKSEEFPAMWASHQVQPKAAGVKRFDHPAVGRMDLDYEVLAVRGGDQRLVIYQAEPGTPDHDAMTLLGIVSRREEPHRTHHG</sequence>
<dbReference type="STRING" id="418495.SAMN05216215_104917"/>
<dbReference type="PANTHER" id="PTHR35010:SF2">
    <property type="entry name" value="BLL4672 PROTEIN"/>
    <property type="match status" value="1"/>
</dbReference>
<keyword evidence="3" id="KW-1185">Reference proteome</keyword>
<feature type="domain" description="HTH cro/C1-type" evidence="1">
    <location>
        <begin position="63"/>
        <end position="110"/>
    </location>
</feature>
<dbReference type="PANTHER" id="PTHR35010">
    <property type="entry name" value="BLL4672 PROTEIN-RELATED"/>
    <property type="match status" value="1"/>
</dbReference>
<dbReference type="Gene3D" id="3.30.450.180">
    <property type="match status" value="1"/>
</dbReference>
<dbReference type="InterPro" id="IPR041413">
    <property type="entry name" value="MLTR_LBD"/>
</dbReference>
<protein>
    <submittedName>
        <fullName evidence="2">Helix-turn-helix domain-containing protein</fullName>
    </submittedName>
</protein>
<dbReference type="Proteomes" id="UP000199529">
    <property type="component" value="Unassembled WGS sequence"/>
</dbReference>
<dbReference type="AlphaFoldDB" id="A0A1H3QQB8"/>
<dbReference type="EMBL" id="FNOK01000049">
    <property type="protein sequence ID" value="SDZ15587.1"/>
    <property type="molecule type" value="Genomic_DNA"/>
</dbReference>
<proteinExistence type="predicted"/>